<comment type="pathway">
    <text evidence="2">Protein modification; protein glycosylation.</text>
</comment>
<dbReference type="Proteomes" id="UP000001542">
    <property type="component" value="Unassembled WGS sequence"/>
</dbReference>
<dbReference type="AlphaFoldDB" id="A2FWM2"/>
<dbReference type="PANTHER" id="PTHR23033">
    <property type="entry name" value="BETA1,3-GALACTOSYLTRANSFERASE"/>
    <property type="match status" value="1"/>
</dbReference>
<dbReference type="InterPro" id="IPR003378">
    <property type="entry name" value="Fringe-like_glycosylTrfase"/>
</dbReference>
<dbReference type="OrthoDB" id="421979at2759"/>
<dbReference type="EMBL" id="DS114089">
    <property type="protein sequence ID" value="EAX90682.1"/>
    <property type="molecule type" value="Genomic_DNA"/>
</dbReference>
<dbReference type="KEGG" id="tva:4748372"/>
<evidence type="ECO:0000313" key="14">
    <source>
        <dbReference type="Proteomes" id="UP000001542"/>
    </source>
</evidence>
<dbReference type="FunFam" id="3.90.550.50:FF:000076">
    <property type="entry name" value="Uncharacterized protein"/>
    <property type="match status" value="1"/>
</dbReference>
<dbReference type="GO" id="GO:0000166">
    <property type="term" value="F:nucleotide binding"/>
    <property type="evidence" value="ECO:0007669"/>
    <property type="project" value="UniProtKB-KW"/>
</dbReference>
<evidence type="ECO:0000256" key="5">
    <source>
        <dbReference type="ARBA" id="ARBA00022676"/>
    </source>
</evidence>
<dbReference type="InterPro" id="IPR026050">
    <property type="entry name" value="C1GALT1/C1GALT1_chp1"/>
</dbReference>
<organism evidence="13 14">
    <name type="scientific">Trichomonas vaginalis (strain ATCC PRA-98 / G3)</name>
    <dbReference type="NCBI Taxonomy" id="412133"/>
    <lineage>
        <taxon>Eukaryota</taxon>
        <taxon>Metamonada</taxon>
        <taxon>Parabasalia</taxon>
        <taxon>Trichomonadida</taxon>
        <taxon>Trichomonadidae</taxon>
        <taxon>Trichomonas</taxon>
    </lineage>
</organism>
<evidence type="ECO:0000259" key="12">
    <source>
        <dbReference type="Pfam" id="PF02434"/>
    </source>
</evidence>
<comment type="subcellular location">
    <subcellularLocation>
        <location evidence="1">Membrane</location>
        <topology evidence="1">Single-pass type II membrane protein</topology>
    </subcellularLocation>
</comment>
<dbReference type="RefSeq" id="XP_001303612.1">
    <property type="nucleotide sequence ID" value="XM_001303611.1"/>
</dbReference>
<reference evidence="13" key="1">
    <citation type="submission" date="2006-10" db="EMBL/GenBank/DDBJ databases">
        <authorList>
            <person name="Amadeo P."/>
            <person name="Zhao Q."/>
            <person name="Wortman J."/>
            <person name="Fraser-Liggett C."/>
            <person name="Carlton J."/>
        </authorList>
    </citation>
    <scope>NUCLEOTIDE SEQUENCE</scope>
    <source>
        <strain evidence="13">G3</strain>
    </source>
</reference>
<dbReference type="InParanoid" id="A2FWM2"/>
<keyword evidence="11" id="KW-0472">Membrane</keyword>
<keyword evidence="7" id="KW-0812">Transmembrane</keyword>
<sequence length="377" mass="43845">MNKYGNITYTIGIWSGFDQTDRLVAQARSWFRSFSDVLVFTEMTHPWDSDKIKREALPCNVTIIDLGFGYGRSVRRAGYFSGRLEAQFRFLPGMQAAYERFPNASFYVFGDDDTYFFKPSLIKLLNSSNPNISKAYGRSYCSSDITKLMKPSPNYWSCRHFLQGGAGVVFTNNLFERIGPKLINCSEKFNSPYFVASMRFALCAARYIGSDEWEHRIADNMQNVFHSEIPDLEVPKYGLSEPPITFHKMTKATFDETFKARYVKYKIKRKKFLADLGEITYTSQDIYMLNNNYRLSYRPGMSIYVPYTGEMFNRTSKWKPIIENISLVGAEQRYGKFTVRLLFDENISFGKIIPHSNYPRNNIFIYKMQKPEIIPLN</sequence>
<evidence type="ECO:0000256" key="9">
    <source>
        <dbReference type="ARBA" id="ARBA00022968"/>
    </source>
</evidence>
<keyword evidence="9" id="KW-0735">Signal-anchor</keyword>
<evidence type="ECO:0000256" key="2">
    <source>
        <dbReference type="ARBA" id="ARBA00004922"/>
    </source>
</evidence>
<dbReference type="Pfam" id="PF02434">
    <property type="entry name" value="Fringe"/>
    <property type="match status" value="1"/>
</dbReference>
<keyword evidence="5" id="KW-0328">Glycosyltransferase</keyword>
<protein>
    <recommendedName>
        <fullName evidence="4">N-acetylgalactosaminide beta-1,3-galactosyltransferase</fullName>
        <ecNumber evidence="4">2.4.1.122</ecNumber>
    </recommendedName>
</protein>
<feature type="domain" description="Fringe-like glycosyltransferase" evidence="12">
    <location>
        <begin position="103"/>
        <end position="186"/>
    </location>
</feature>
<evidence type="ECO:0000256" key="11">
    <source>
        <dbReference type="ARBA" id="ARBA00023136"/>
    </source>
</evidence>
<name>A2FWM2_TRIV3</name>
<evidence type="ECO:0000256" key="3">
    <source>
        <dbReference type="ARBA" id="ARBA00006462"/>
    </source>
</evidence>
<gene>
    <name evidence="13" type="ORF">TVAG_235630</name>
</gene>
<keyword evidence="6" id="KW-0808">Transferase</keyword>
<keyword evidence="14" id="KW-1185">Reference proteome</keyword>
<reference evidence="13" key="2">
    <citation type="journal article" date="2007" name="Science">
        <title>Draft genome sequence of the sexually transmitted pathogen Trichomonas vaginalis.</title>
        <authorList>
            <person name="Carlton J.M."/>
            <person name="Hirt R.P."/>
            <person name="Silva J.C."/>
            <person name="Delcher A.L."/>
            <person name="Schatz M."/>
            <person name="Zhao Q."/>
            <person name="Wortman J.R."/>
            <person name="Bidwell S.L."/>
            <person name="Alsmark U.C.M."/>
            <person name="Besteiro S."/>
            <person name="Sicheritz-Ponten T."/>
            <person name="Noel C.J."/>
            <person name="Dacks J.B."/>
            <person name="Foster P.G."/>
            <person name="Simillion C."/>
            <person name="Van de Peer Y."/>
            <person name="Miranda-Saavedra D."/>
            <person name="Barton G.J."/>
            <person name="Westrop G.D."/>
            <person name="Mueller S."/>
            <person name="Dessi D."/>
            <person name="Fiori P.L."/>
            <person name="Ren Q."/>
            <person name="Paulsen I."/>
            <person name="Zhang H."/>
            <person name="Bastida-Corcuera F.D."/>
            <person name="Simoes-Barbosa A."/>
            <person name="Brown M.T."/>
            <person name="Hayes R.D."/>
            <person name="Mukherjee M."/>
            <person name="Okumura C.Y."/>
            <person name="Schneider R."/>
            <person name="Smith A.J."/>
            <person name="Vanacova S."/>
            <person name="Villalvazo M."/>
            <person name="Haas B.J."/>
            <person name="Pertea M."/>
            <person name="Feldblyum T.V."/>
            <person name="Utterback T.R."/>
            <person name="Shu C.L."/>
            <person name="Osoegawa K."/>
            <person name="de Jong P.J."/>
            <person name="Hrdy I."/>
            <person name="Horvathova L."/>
            <person name="Zubacova Z."/>
            <person name="Dolezal P."/>
            <person name="Malik S.B."/>
            <person name="Logsdon J.M. Jr."/>
            <person name="Henze K."/>
            <person name="Gupta A."/>
            <person name="Wang C.C."/>
            <person name="Dunne R.L."/>
            <person name="Upcroft J.A."/>
            <person name="Upcroft P."/>
            <person name="White O."/>
            <person name="Salzberg S.L."/>
            <person name="Tang P."/>
            <person name="Chiu C.-H."/>
            <person name="Lee Y.-S."/>
            <person name="Embley T.M."/>
            <person name="Coombs G.H."/>
            <person name="Mottram J.C."/>
            <person name="Tachezy J."/>
            <person name="Fraser-Liggett C.M."/>
            <person name="Johnson P.J."/>
        </authorList>
    </citation>
    <scope>NUCLEOTIDE SEQUENCE [LARGE SCALE GENOMIC DNA]</scope>
    <source>
        <strain evidence="13">G3</strain>
    </source>
</reference>
<evidence type="ECO:0000256" key="1">
    <source>
        <dbReference type="ARBA" id="ARBA00004606"/>
    </source>
</evidence>
<evidence type="ECO:0000256" key="6">
    <source>
        <dbReference type="ARBA" id="ARBA00022679"/>
    </source>
</evidence>
<dbReference type="Gene3D" id="3.90.550.50">
    <property type="match status" value="1"/>
</dbReference>
<dbReference type="PANTHER" id="PTHR23033:SF47">
    <property type="entry name" value="APPLE DOMAIN-CONTAINING PROTEIN-RELATED"/>
    <property type="match status" value="1"/>
</dbReference>
<dbReference type="GO" id="GO:0016020">
    <property type="term" value="C:membrane"/>
    <property type="evidence" value="ECO:0007669"/>
    <property type="project" value="UniProtKB-SubCell"/>
</dbReference>
<evidence type="ECO:0000313" key="13">
    <source>
        <dbReference type="EMBL" id="EAX90682.1"/>
    </source>
</evidence>
<evidence type="ECO:0000256" key="7">
    <source>
        <dbReference type="ARBA" id="ARBA00022692"/>
    </source>
</evidence>
<dbReference type="VEuPathDB" id="TrichDB:TVAG_235630"/>
<proteinExistence type="inferred from homology"/>
<dbReference type="EC" id="2.4.1.122" evidence="4"/>
<evidence type="ECO:0000256" key="4">
    <source>
        <dbReference type="ARBA" id="ARBA00012557"/>
    </source>
</evidence>
<evidence type="ECO:0000256" key="8">
    <source>
        <dbReference type="ARBA" id="ARBA00022741"/>
    </source>
</evidence>
<dbReference type="VEuPathDB" id="TrichDB:TVAGG3_0346180"/>
<keyword evidence="8" id="KW-0547">Nucleotide-binding</keyword>
<dbReference type="GO" id="GO:0016263">
    <property type="term" value="F:glycoprotein-N-acetylgalactosamine 3-beta-galactosyltransferase activity"/>
    <property type="evidence" value="ECO:0007669"/>
    <property type="project" value="UniProtKB-EC"/>
</dbReference>
<evidence type="ECO:0000256" key="10">
    <source>
        <dbReference type="ARBA" id="ARBA00022989"/>
    </source>
</evidence>
<keyword evidence="10" id="KW-1133">Transmembrane helix</keyword>
<accession>A2FWM2</accession>
<comment type="similarity">
    <text evidence="3">Belongs to the glycosyltransferase 31 family. Beta3-Gal-T subfamily.</text>
</comment>